<gene>
    <name evidence="3" type="ORF">CW360_09590</name>
    <name evidence="2" type="ORF">GCM10007363_11820</name>
</gene>
<evidence type="ECO:0000256" key="1">
    <source>
        <dbReference type="SAM" id="SignalP"/>
    </source>
</evidence>
<dbReference type="SUPFAM" id="SSF48452">
    <property type="entry name" value="TPR-like"/>
    <property type="match status" value="1"/>
</dbReference>
<reference evidence="2" key="1">
    <citation type="journal article" date="2014" name="Int. J. Syst. Evol. Microbiol.">
        <title>Complete genome of a new Firmicutes species belonging to the dominant human colonic microbiota ('Ruminococcus bicirculans') reveals two chromosomes and a selective capacity to utilize plant glucans.</title>
        <authorList>
            <consortium name="NISC Comparative Sequencing Program"/>
            <person name="Wegmann U."/>
            <person name="Louis P."/>
            <person name="Goesmann A."/>
            <person name="Henrissat B."/>
            <person name="Duncan S.H."/>
            <person name="Flint H.J."/>
        </authorList>
    </citation>
    <scope>NUCLEOTIDE SEQUENCE</scope>
    <source>
        <strain evidence="2">CCM 8778</strain>
    </source>
</reference>
<reference evidence="2" key="5">
    <citation type="submission" date="2024-05" db="EMBL/GenBank/DDBJ databases">
        <authorList>
            <person name="Sun Q."/>
            <person name="Sedlacek I."/>
        </authorList>
    </citation>
    <scope>NUCLEOTIDE SEQUENCE</scope>
    <source>
        <strain evidence="2">CCM 8778</strain>
    </source>
</reference>
<evidence type="ECO:0000313" key="2">
    <source>
        <dbReference type="EMBL" id="GGH91584.1"/>
    </source>
</evidence>
<dbReference type="Proteomes" id="UP000655550">
    <property type="component" value="Unassembled WGS sequence"/>
</dbReference>
<sequence length="216" mass="23666">MKSLRLLSGLLLALLTLPVFALSAEQQAQLQQIQTRWAEINYQLPAAQREQAFARLASDTERALQASPAATELRIWHAIVLSTWAGAKGGLGALSLVKQAKGELEQALQEDDQALQGSAYTSLASLYYQVPGWPIGFGDEQRAAELFQHALRINPQGLDPNYFYGDFLLRQKRYAAAHAALSKALAAADRPGRQLADAGRRAEARALLAQVQEKMK</sequence>
<dbReference type="AlphaFoldDB" id="A0A2I0CPW7"/>
<organism evidence="3 4">
    <name type="scientific">Pseudomonas fluvialis</name>
    <dbReference type="NCBI Taxonomy" id="1793966"/>
    <lineage>
        <taxon>Bacteria</taxon>
        <taxon>Pseudomonadati</taxon>
        <taxon>Pseudomonadota</taxon>
        <taxon>Gammaproteobacteria</taxon>
        <taxon>Pseudomonadales</taxon>
        <taxon>Pseudomonadaceae</taxon>
        <taxon>Pseudomonas</taxon>
    </lineage>
</organism>
<reference evidence="5" key="4">
    <citation type="journal article" date="2019" name="Int. J. Syst. Evol. Microbiol.">
        <title>The Global Catalogue of Microorganisms (GCM) 10K type strain sequencing project: providing services to taxonomists for standard genome sequencing and annotation.</title>
        <authorList>
            <consortium name="The Broad Institute Genomics Platform"/>
            <consortium name="The Broad Institute Genome Sequencing Center for Infectious Disease"/>
            <person name="Wu L."/>
            <person name="Ma J."/>
        </authorList>
    </citation>
    <scope>NUCLEOTIDE SEQUENCE [LARGE SCALE GENOMIC DNA]</scope>
    <source>
        <strain evidence="5">CCM 8778</strain>
    </source>
</reference>
<dbReference type="InterPro" id="IPR011990">
    <property type="entry name" value="TPR-like_helical_dom_sf"/>
</dbReference>
<evidence type="ECO:0000313" key="5">
    <source>
        <dbReference type="Proteomes" id="UP000655550"/>
    </source>
</evidence>
<dbReference type="EMBL" id="BMDE01000003">
    <property type="protein sequence ID" value="GGH91584.1"/>
    <property type="molecule type" value="Genomic_DNA"/>
</dbReference>
<feature type="chain" id="PRO_5014130617" evidence="1">
    <location>
        <begin position="22"/>
        <end position="216"/>
    </location>
</feature>
<protein>
    <submittedName>
        <fullName evidence="3">Uncharacterized protein</fullName>
    </submittedName>
</protein>
<evidence type="ECO:0000313" key="3">
    <source>
        <dbReference type="EMBL" id="PKF71201.1"/>
    </source>
</evidence>
<feature type="signal peptide" evidence="1">
    <location>
        <begin position="1"/>
        <end position="21"/>
    </location>
</feature>
<accession>A0A2I0CPW7</accession>
<dbReference type="RefSeq" id="WP_093986599.1">
    <property type="nucleotide sequence ID" value="NZ_BMDE01000003.1"/>
</dbReference>
<keyword evidence="1" id="KW-0732">Signal</keyword>
<dbReference type="Pfam" id="PF14559">
    <property type="entry name" value="TPR_19"/>
    <property type="match status" value="1"/>
</dbReference>
<keyword evidence="5" id="KW-1185">Reference proteome</keyword>
<comment type="caution">
    <text evidence="3">The sequence shown here is derived from an EMBL/GenBank/DDBJ whole genome shotgun (WGS) entry which is preliminary data.</text>
</comment>
<reference evidence="3" key="2">
    <citation type="submission" date="2017-12" db="EMBL/GenBank/DDBJ databases">
        <authorList>
            <person name="Hurst M.R.H."/>
        </authorList>
    </citation>
    <scope>NUCLEOTIDE SEQUENCE [LARGE SCALE GENOMIC DNA]</scope>
    <source>
        <strain evidence="3">ZYSR67-Z</strain>
    </source>
</reference>
<dbReference type="EMBL" id="PIYS01000016">
    <property type="protein sequence ID" value="PKF71201.1"/>
    <property type="molecule type" value="Genomic_DNA"/>
</dbReference>
<dbReference type="Proteomes" id="UP000242861">
    <property type="component" value="Unassembled WGS sequence"/>
</dbReference>
<reference evidence="4" key="3">
    <citation type="submission" date="2017-12" db="EMBL/GenBank/DDBJ databases">
        <authorList>
            <person name="Yu X.-Y."/>
        </authorList>
    </citation>
    <scope>NUCLEOTIDE SEQUENCE [LARGE SCALE GENOMIC DNA]</scope>
    <source>
        <strain evidence="4">ZYSR67-Z</strain>
    </source>
</reference>
<name>A0A2I0CPW7_9PSED</name>
<evidence type="ECO:0000313" key="4">
    <source>
        <dbReference type="Proteomes" id="UP000242861"/>
    </source>
</evidence>
<proteinExistence type="predicted"/>
<dbReference type="Gene3D" id="1.25.40.10">
    <property type="entry name" value="Tetratricopeptide repeat domain"/>
    <property type="match status" value="1"/>
</dbReference>